<reference evidence="7" key="1">
    <citation type="journal article" date="2023" name="Mol. Phylogenet. Evol.">
        <title>Genome-scale phylogeny and comparative genomics of the fungal order Sordariales.</title>
        <authorList>
            <person name="Hensen N."/>
            <person name="Bonometti L."/>
            <person name="Westerberg I."/>
            <person name="Brannstrom I.O."/>
            <person name="Guillou S."/>
            <person name="Cros-Aarteil S."/>
            <person name="Calhoun S."/>
            <person name="Haridas S."/>
            <person name="Kuo A."/>
            <person name="Mondo S."/>
            <person name="Pangilinan J."/>
            <person name="Riley R."/>
            <person name="LaButti K."/>
            <person name="Andreopoulos B."/>
            <person name="Lipzen A."/>
            <person name="Chen C."/>
            <person name="Yan M."/>
            <person name="Daum C."/>
            <person name="Ng V."/>
            <person name="Clum A."/>
            <person name="Steindorff A."/>
            <person name="Ohm R.A."/>
            <person name="Martin F."/>
            <person name="Silar P."/>
            <person name="Natvig D.O."/>
            <person name="Lalanne C."/>
            <person name="Gautier V."/>
            <person name="Ament-Velasquez S.L."/>
            <person name="Kruys A."/>
            <person name="Hutchinson M.I."/>
            <person name="Powell A.J."/>
            <person name="Barry K."/>
            <person name="Miller A.N."/>
            <person name="Grigoriev I.V."/>
            <person name="Debuchy R."/>
            <person name="Gladieux P."/>
            <person name="Hiltunen Thoren M."/>
            <person name="Johannesson H."/>
        </authorList>
    </citation>
    <scope>NUCLEOTIDE SEQUENCE [LARGE SCALE GENOMIC DNA]</scope>
    <source>
        <strain evidence="7">CBS 284.82</strain>
    </source>
</reference>
<dbReference type="CDD" id="cd12148">
    <property type="entry name" value="fungal_TF_MHR"/>
    <property type="match status" value="1"/>
</dbReference>
<feature type="compositionally biased region" description="Basic and acidic residues" evidence="5">
    <location>
        <begin position="606"/>
        <end position="617"/>
    </location>
</feature>
<evidence type="ECO:0000256" key="1">
    <source>
        <dbReference type="ARBA" id="ARBA00022833"/>
    </source>
</evidence>
<keyword evidence="4" id="KW-0804">Transcription</keyword>
<proteinExistence type="predicted"/>
<feature type="compositionally biased region" description="Polar residues" evidence="5">
    <location>
        <begin position="701"/>
        <end position="714"/>
    </location>
</feature>
<comment type="caution">
    <text evidence="6">The sequence shown here is derived from an EMBL/GenBank/DDBJ whole genome shotgun (WGS) entry which is preliminary data.</text>
</comment>
<feature type="region of interest" description="Disordered" evidence="5">
    <location>
        <begin position="123"/>
        <end position="174"/>
    </location>
</feature>
<feature type="compositionally biased region" description="Pro residues" evidence="5">
    <location>
        <begin position="663"/>
        <end position="675"/>
    </location>
</feature>
<accession>A0AAN6PKG3</accession>
<dbReference type="Proteomes" id="UP001303115">
    <property type="component" value="Unassembled WGS sequence"/>
</dbReference>
<dbReference type="PANTHER" id="PTHR47171:SF6">
    <property type="entry name" value="SPECIFIC TRANSCRIPTION FACTOR, PUTATIVE (AFU_ORTHOLOGUE AFUA_2G06130)-RELATED"/>
    <property type="match status" value="1"/>
</dbReference>
<evidence type="ECO:0000256" key="5">
    <source>
        <dbReference type="SAM" id="MobiDB-lite"/>
    </source>
</evidence>
<feature type="compositionally biased region" description="Basic and acidic residues" evidence="5">
    <location>
        <begin position="637"/>
        <end position="649"/>
    </location>
</feature>
<keyword evidence="3" id="KW-0238">DNA-binding</keyword>
<evidence type="ECO:0008006" key="8">
    <source>
        <dbReference type="Google" id="ProtNLM"/>
    </source>
</evidence>
<dbReference type="EMBL" id="MU854384">
    <property type="protein sequence ID" value="KAK4040120.1"/>
    <property type="molecule type" value="Genomic_DNA"/>
</dbReference>
<keyword evidence="1" id="KW-0862">Zinc</keyword>
<keyword evidence="7" id="KW-1185">Reference proteome</keyword>
<dbReference type="GO" id="GO:0003677">
    <property type="term" value="F:DNA binding"/>
    <property type="evidence" value="ECO:0007669"/>
    <property type="project" value="UniProtKB-KW"/>
</dbReference>
<evidence type="ECO:0000313" key="6">
    <source>
        <dbReference type="EMBL" id="KAK4040120.1"/>
    </source>
</evidence>
<sequence length="850" mass="93420">MAGGHTVKFVGHDAAGLPVKRKQVHQACLPCRKRKPDPDQPHAGAGEGGVRSNPPRPVAAADRDTSDAAAQLLSFFHHASDKASSSSPEDDQRQQPHPMSPAPPFLGDLNPEGILIEATMVPSHKTPQASEDPDHREIGFLPPASPRQSKGSPARERRIASTGSPKLVEETSGPFFSVPRADGTRFTIQVQDTAKFAAIAQTLVNRGLADKVMPSDAEWRAMRDLYLLKIHPIFPIYDKTTLMVLPEETGLRELIQATVCLAAATDPDTRSLLTFKSYTQGSRSKNVVPFDDYSREMATFINKRLVELQEGRQIPLTSQIQVMALTCFYWQPANPTERFEPLHMYAKLVSLVHTYGLHLGIPARAPVEGSADGRGSTLFKCLYALDRLVGTISARPFMFHNVDLIQVPRPDAHDSPIFRLFLSLILLLDQVVDMYRPRPKISCIDLPVFERMAIEAGAQCEPEGLLVTLEVFYHAIGVLSVRMPRHRFRTAPECDTAHGPPTQHLPPSSMNARRSHSADRILDVIKDYKLSPMPFIPYASTLSLSVAYRKWRFSRLPMFRTRGGADFKKVLPVVQELGAIWSSARINGQLGQAVMLKLDRNEIMNRKRAKKTAEAARAKRGRTRVLPGENQEAPTEELGRAGLRNDTHLARAAPIPNRTTTPPGAPSSPRIPPQPAQIAQVSVADGNAGPPTTLRAPLPSPTTSSFTERPQQQSLPLTWTAAWTADTNTNTNNLPTNHPWPAPPKDNNPTQQQQPDIPPGYEYSHLQPDDAIPLPGHLLAEPAAAGFNAADTSPLAGLSEGSSLEDFLVDDDALFRSWDPRFAQSVDFSFSSILDPGNPFAWPEYGGYTS</sequence>
<evidence type="ECO:0000313" key="7">
    <source>
        <dbReference type="Proteomes" id="UP001303115"/>
    </source>
</evidence>
<feature type="region of interest" description="Disordered" evidence="5">
    <location>
        <begin position="606"/>
        <end position="715"/>
    </location>
</feature>
<dbReference type="AlphaFoldDB" id="A0AAN6PKG3"/>
<evidence type="ECO:0000256" key="3">
    <source>
        <dbReference type="ARBA" id="ARBA00023125"/>
    </source>
</evidence>
<feature type="region of interest" description="Disordered" evidence="5">
    <location>
        <begin position="492"/>
        <end position="512"/>
    </location>
</feature>
<evidence type="ECO:0000256" key="4">
    <source>
        <dbReference type="ARBA" id="ARBA00023163"/>
    </source>
</evidence>
<feature type="region of interest" description="Disordered" evidence="5">
    <location>
        <begin position="727"/>
        <end position="766"/>
    </location>
</feature>
<dbReference type="PANTHER" id="PTHR47171">
    <property type="entry name" value="FARA-RELATED"/>
    <property type="match status" value="1"/>
</dbReference>
<feature type="compositionally biased region" description="Low complexity" evidence="5">
    <location>
        <begin position="727"/>
        <end position="737"/>
    </location>
</feature>
<name>A0AAN6PKG3_9PEZI</name>
<keyword evidence="2" id="KW-0805">Transcription regulation</keyword>
<gene>
    <name evidence="6" type="ORF">C8A01DRAFT_16002</name>
</gene>
<organism evidence="6 7">
    <name type="scientific">Parachaetomium inaequale</name>
    <dbReference type="NCBI Taxonomy" id="2588326"/>
    <lineage>
        <taxon>Eukaryota</taxon>
        <taxon>Fungi</taxon>
        <taxon>Dikarya</taxon>
        <taxon>Ascomycota</taxon>
        <taxon>Pezizomycotina</taxon>
        <taxon>Sordariomycetes</taxon>
        <taxon>Sordariomycetidae</taxon>
        <taxon>Sordariales</taxon>
        <taxon>Chaetomiaceae</taxon>
        <taxon>Parachaetomium</taxon>
    </lineage>
</organism>
<protein>
    <recommendedName>
        <fullName evidence="8">Transcription factor domain-containing protein</fullName>
    </recommendedName>
</protein>
<feature type="region of interest" description="Disordered" evidence="5">
    <location>
        <begin position="1"/>
        <end position="110"/>
    </location>
</feature>
<dbReference type="InterPro" id="IPR052073">
    <property type="entry name" value="Amide_Lactam_Regulators"/>
</dbReference>
<evidence type="ECO:0000256" key="2">
    <source>
        <dbReference type="ARBA" id="ARBA00023015"/>
    </source>
</evidence>